<keyword evidence="13 20" id="KW-0067">ATP-binding</keyword>
<dbReference type="RefSeq" id="XP_018064279.1">
    <property type="nucleotide sequence ID" value="XM_018206317.1"/>
</dbReference>
<name>A0A132BDJ9_MOLSC</name>
<feature type="compositionally biased region" description="Polar residues" evidence="21">
    <location>
        <begin position="853"/>
        <end position="864"/>
    </location>
</feature>
<evidence type="ECO:0000256" key="17">
    <source>
        <dbReference type="ARBA" id="ARBA00025079"/>
    </source>
</evidence>
<dbReference type="FunFam" id="3.30.1010.10:FF:000019">
    <property type="entry name" value="Serine/threonine-protein kinase Tel1"/>
    <property type="match status" value="1"/>
</dbReference>
<evidence type="ECO:0000256" key="15">
    <source>
        <dbReference type="ARBA" id="ARBA00022895"/>
    </source>
</evidence>
<evidence type="ECO:0000256" key="7">
    <source>
        <dbReference type="ARBA" id="ARBA00022454"/>
    </source>
</evidence>
<dbReference type="CDD" id="cd05171">
    <property type="entry name" value="PIKKc_ATM"/>
    <property type="match status" value="1"/>
</dbReference>
<dbReference type="Pfam" id="PF02260">
    <property type="entry name" value="FATC"/>
    <property type="match status" value="1"/>
</dbReference>
<dbReference type="GO" id="GO:0006281">
    <property type="term" value="P:DNA repair"/>
    <property type="evidence" value="ECO:0007669"/>
    <property type="project" value="InterPro"/>
</dbReference>
<evidence type="ECO:0000313" key="26">
    <source>
        <dbReference type="Proteomes" id="UP000070700"/>
    </source>
</evidence>
<dbReference type="PROSITE" id="PS51190">
    <property type="entry name" value="FATC"/>
    <property type="match status" value="1"/>
</dbReference>
<keyword evidence="14 20" id="KW-0156">Chromatin regulator</keyword>
<evidence type="ECO:0000256" key="8">
    <source>
        <dbReference type="ARBA" id="ARBA00022527"/>
    </source>
</evidence>
<dbReference type="EC" id="2.7.11.1" evidence="5 20"/>
<evidence type="ECO:0000256" key="13">
    <source>
        <dbReference type="ARBA" id="ARBA00022840"/>
    </source>
</evidence>
<comment type="similarity">
    <text evidence="3 20">Belongs to the PI3/PI4-kinase family. ATM subfamily.</text>
</comment>
<keyword evidence="15 20" id="KW-0779">Telomere</keyword>
<feature type="compositionally biased region" description="Polar residues" evidence="21">
    <location>
        <begin position="191"/>
        <end position="210"/>
    </location>
</feature>
<dbReference type="KEGG" id="psco:LY89DRAFT_266352"/>
<evidence type="ECO:0000256" key="21">
    <source>
        <dbReference type="SAM" id="MobiDB-lite"/>
    </source>
</evidence>
<accession>A0A132BDJ9</accession>
<dbReference type="EMBL" id="KQ947430">
    <property type="protein sequence ID" value="KUJ09924.1"/>
    <property type="molecule type" value="Genomic_DNA"/>
</dbReference>
<dbReference type="PROSITE" id="PS51189">
    <property type="entry name" value="FAT"/>
    <property type="match status" value="1"/>
</dbReference>
<dbReference type="PROSITE" id="PS00916">
    <property type="entry name" value="PI3_4_KINASE_2"/>
    <property type="match status" value="1"/>
</dbReference>
<evidence type="ECO:0000256" key="12">
    <source>
        <dbReference type="ARBA" id="ARBA00022777"/>
    </source>
</evidence>
<dbReference type="GeneID" id="28816043"/>
<dbReference type="Gene3D" id="3.30.1010.10">
    <property type="entry name" value="Phosphatidylinositol 3-kinase Catalytic Subunit, Chain A, domain 4"/>
    <property type="match status" value="1"/>
</dbReference>
<dbReference type="InterPro" id="IPR011009">
    <property type="entry name" value="Kinase-like_dom_sf"/>
</dbReference>
<keyword evidence="7 20" id="KW-0158">Chromosome</keyword>
<dbReference type="Gene3D" id="1.10.1070.11">
    <property type="entry name" value="Phosphatidylinositol 3-/4-kinase, catalytic domain"/>
    <property type="match status" value="1"/>
</dbReference>
<dbReference type="Pfam" id="PF00454">
    <property type="entry name" value="PI3_PI4_kinase"/>
    <property type="match status" value="1"/>
</dbReference>
<evidence type="ECO:0000313" key="25">
    <source>
        <dbReference type="EMBL" id="KUJ09924.1"/>
    </source>
</evidence>
<evidence type="ECO:0000256" key="4">
    <source>
        <dbReference type="ARBA" id="ARBA00011370"/>
    </source>
</evidence>
<dbReference type="PANTHER" id="PTHR37079">
    <property type="entry name" value="SERINE/THREONINE-PROTEIN KINASE ATM"/>
    <property type="match status" value="1"/>
</dbReference>
<dbReference type="InterPro" id="IPR018936">
    <property type="entry name" value="PI3/4_kinase_CS"/>
</dbReference>
<dbReference type="SMART" id="SM01343">
    <property type="entry name" value="FATC"/>
    <property type="match status" value="1"/>
</dbReference>
<comment type="catalytic activity">
    <reaction evidence="18 20">
        <text>L-threonyl-[protein] + ATP = O-phospho-L-threonyl-[protein] + ADP + H(+)</text>
        <dbReference type="Rhea" id="RHEA:46608"/>
        <dbReference type="Rhea" id="RHEA-COMP:11060"/>
        <dbReference type="Rhea" id="RHEA-COMP:11605"/>
        <dbReference type="ChEBI" id="CHEBI:15378"/>
        <dbReference type="ChEBI" id="CHEBI:30013"/>
        <dbReference type="ChEBI" id="CHEBI:30616"/>
        <dbReference type="ChEBI" id="CHEBI:61977"/>
        <dbReference type="ChEBI" id="CHEBI:456216"/>
        <dbReference type="EC" id="2.7.11.1"/>
    </reaction>
</comment>
<feature type="compositionally biased region" description="Polar residues" evidence="21">
    <location>
        <begin position="876"/>
        <end position="889"/>
    </location>
</feature>
<proteinExistence type="inferred from homology"/>
<keyword evidence="26" id="KW-1185">Reference proteome</keyword>
<evidence type="ECO:0000256" key="9">
    <source>
        <dbReference type="ARBA" id="ARBA00022679"/>
    </source>
</evidence>
<keyword evidence="12 20" id="KW-0418">Kinase</keyword>
<dbReference type="InterPro" id="IPR036940">
    <property type="entry name" value="PI3/4_kinase_cat_sf"/>
</dbReference>
<dbReference type="GO" id="GO:0005634">
    <property type="term" value="C:nucleus"/>
    <property type="evidence" value="ECO:0007669"/>
    <property type="project" value="UniProtKB-SubCell"/>
</dbReference>
<comment type="subunit">
    <text evidence="4">Associates with DNA double-strand breaks.</text>
</comment>
<dbReference type="SMART" id="SM00146">
    <property type="entry name" value="PI3Kc"/>
    <property type="match status" value="1"/>
</dbReference>
<dbReference type="SUPFAM" id="SSF48371">
    <property type="entry name" value="ARM repeat"/>
    <property type="match status" value="1"/>
</dbReference>
<comment type="catalytic activity">
    <reaction evidence="19">
        <text>L-seryl-[protein] + ATP = O-phospho-L-seryl-[protein] + ADP + H(+)</text>
        <dbReference type="Rhea" id="RHEA:17989"/>
        <dbReference type="Rhea" id="RHEA-COMP:9863"/>
        <dbReference type="Rhea" id="RHEA-COMP:11604"/>
        <dbReference type="ChEBI" id="CHEBI:15378"/>
        <dbReference type="ChEBI" id="CHEBI:29999"/>
        <dbReference type="ChEBI" id="CHEBI:30616"/>
        <dbReference type="ChEBI" id="CHEBI:83421"/>
        <dbReference type="ChEBI" id="CHEBI:456216"/>
        <dbReference type="EC" id="2.7.11.1"/>
    </reaction>
</comment>
<dbReference type="SUPFAM" id="SSF56112">
    <property type="entry name" value="Protein kinase-like (PK-like)"/>
    <property type="match status" value="1"/>
</dbReference>
<evidence type="ECO:0000259" key="24">
    <source>
        <dbReference type="PROSITE" id="PS51190"/>
    </source>
</evidence>
<evidence type="ECO:0000256" key="20">
    <source>
        <dbReference type="RuleBase" id="RU365027"/>
    </source>
</evidence>
<dbReference type="PROSITE" id="PS00915">
    <property type="entry name" value="PI3_4_KINASE_1"/>
    <property type="match status" value="1"/>
</dbReference>
<dbReference type="GO" id="GO:0005524">
    <property type="term" value="F:ATP binding"/>
    <property type="evidence" value="ECO:0007669"/>
    <property type="project" value="UniProtKB-KW"/>
</dbReference>
<dbReference type="SMART" id="SM01342">
    <property type="entry name" value="TAN"/>
    <property type="match status" value="1"/>
</dbReference>
<evidence type="ECO:0000256" key="2">
    <source>
        <dbReference type="ARBA" id="ARBA00004574"/>
    </source>
</evidence>
<keyword evidence="16 20" id="KW-0539">Nucleus</keyword>
<comment type="subcellular location">
    <subcellularLocation>
        <location evidence="2 20">Chromosome</location>
        <location evidence="2 20">Telomere</location>
    </subcellularLocation>
    <subcellularLocation>
        <location evidence="1 20">Nucleus</location>
    </subcellularLocation>
</comment>
<dbReference type="GO" id="GO:0004674">
    <property type="term" value="F:protein serine/threonine kinase activity"/>
    <property type="evidence" value="ECO:0007669"/>
    <property type="project" value="UniProtKB-KW"/>
</dbReference>
<dbReference type="Pfam" id="PF11640">
    <property type="entry name" value="TAN"/>
    <property type="match status" value="1"/>
</dbReference>
<dbReference type="InterPro" id="IPR000403">
    <property type="entry name" value="PI3/4_kinase_cat_dom"/>
</dbReference>
<dbReference type="GO" id="GO:0006325">
    <property type="term" value="P:chromatin organization"/>
    <property type="evidence" value="ECO:0007669"/>
    <property type="project" value="UniProtKB-KW"/>
</dbReference>
<sequence length="2927" mass="326922">MGESHEERKLDQIIESIQSGNVRQRDEAVTDLKAAFNRFPRSNVDVLTDKSYHKIYEVLFKTALNEKKAVLTAKKATKTAATKRLTDCGDAIRVVVKAGASKLKSKTVDAVADHILQVLPTGDGGYDELLADSYFKALNALFESPVNAERLKSEVWLEIVDFCLRGINDFLGDPEDEPSGLPHTFSGLGTGQSSGSIARTSSRGQSRPNARINQNLSDLFQTILQLVSAPNAPLFERYEMIADSTMLLLTSHGSSVGQVHQTAFSILNTILRFTRMDRTLFSRAVAYKTIPVVSRIWQGKSLAKDEMLNNVRDEMFIFMFSIFLHLEREVRDGKNEEILSNLEELLDALRTDYSARSERDQLQLDDLELLGQDKTLYPSPFHLDFFQLRPYNSKAERNWALLLIIGILERLVSLGQDLKRTAMNDDLNTDDVHPIKRQRTTQVLDRLLSPLRAINEKSRTAGLQIIPFVLQECQLSASELAGLIGQLHQCAGDKRGNVGSWALIAMSSCNYQNAAKELDPCEWMQLWHIGVRSLTFSTTCRAASLQLHTLLAKERVKYHDIGEDVNSIITAADTNGPAVLCESSILFVIHLLHAKVTETPGSSLAISQHVIRWLFARWDPVDRAFAMRFAMHAQPIHIANLVRTCLGLPLLALDKISTMPSGPVAQAWQQHLHTQEVISYLLLLDDPPPTTVPLCSSCPPESKGDHVAFTSNTTHFISMRKLLLELLQPKCNEILQSWSEYHGSTPVMADIIRSVIYGSIGMLMLIGNLANTPLPQIQSLESDILALTEDVVKCFREAQNRDRRAAVSLTETLLQCVWPYLPTCRLGNFSKLSESNPLLLQFFVTIADEIESTSNQNEQPSSGTMDDLMDIDDHFTSTPTKSGSDSQHTLVPRDQLSFNMWPGSFYRTIIGHLKLISARTAAPDLQGHVPSVFVDYLVALEPDEFLAGTQMLKDVLSSELVLDLEDASKIIAALGDVVSLDLYARAEVSWVMCLDALVSIGPLWSSPDGSLVADLADQMYLHIITKVLDKGIASPAVQKSIAELLFFLMRVNEEYGCKHNIPSPRSILFTILQNSNVSVKFYIGKRLPEIFKLFLLSNHESVFLDILNHLPKDSERIEEIYFRQYVFATLASSWPTLLRRCIYNIFEGAGKIPECIKHSTKCLEDISSALGLGSPQELFTLFAPQILYTWLVEENIKDIPFVIFGFPTLRDLVREAQDEATAIMAMRGQEDSIKELASLLDVNESSLLQDGFGRIIAYNTAYTISTPPPIGEKHMPVESGLKRQLGSERFFECLSVCFTDIIAILFITLDPEKNIEKYFSKHESQRYAAQIIIDMKEFGSPRTPLPQSQQPAFKARFLCKEIEHICTRTRYEQANLFTPTLVTYIARLLFNTIHPALGSLHACSVLQKIRVLISLAGPSGVNGYPLEMLIQSVAPFLADPECTDDAIGILQYLIQAGSRHLLEAPSFVAGFALAISGSLASLLDPAKASSQYVAVRTKARDFHSWLGQYLTDYTSPALKTYLKSGFRKLVLAAFSASSSGSSESNTSESVLLVQLLKDERVGGELLSRPSRELALGRLSSTFRSPQTFRSDALGTDELSIEYATLVWKSCRSGQASRQYLSWAARVTGRAFAASGLIHEGVLQESTLAEIKTIGPSKDGNIDSESAILCLLRDFTLGLDSRTAGLAEDALRLVLSMADEELLRSCGDHIPNFLFNASIWDPFQMPPSASGHLTQDAVPLKNALAYDAIYQQDWTRSILLSLAQSMPNEVLLNAIVPILQQVAGFPDRVFPFIIHLVLSAESNEAVIRRKDLSAAFGRWFSDCVAINHNNLKMLLNSILYLRTQVRPNERSSADRAHWLDIDYLKAGTAAAHCGMFKTALLFIEESCSQPIKSSRRSSTLKDSPPTPDLPTETLLTIFENIDDPDLYYGVQQTSNLKTILARFEYEKDGPKALAFRGAQYDSHIRRHDAESNQDAQSLVKALDVLNLSGLSHSLLQSQHTLGMTETSAASMFQTARKLERWDIPVPSTYNNSAVTMYRAFQGIHTAVDEASVLHALNEGLEHSMAKLATENLSARSLHETMQTMAALVEMDEVFTSRGSEQFEHVFKRFQNREQWMRTGRFDDISHILSCRGTTLSTLSQDPRLQTIVGVAAIDTRLVEVNGALMASKIYRSHDGLQEALSLATSMTDLIHPCNQVAIKAEVAIHMEAANALWDQGEMGSSIRMLQALDDVKLLKSQTISVGRSHLLSTLGHRVSIARLEKADQIIEKYLAPALAELKGTSHGSEAGQVFHQFAVFCDEQLQDPDGLEDLARLEKLSKNKEEEVQYYDRLINEARSSQDKAKYKQNQDKSKKWLKMDLEELQRHIKNREQFLQRCLENYLLALAASDDHNSNALRFSSLWFEHSGESLANEAVSKHMRQVPSRKFAPLMNQLSSRLQKSSDKFQQLLFDLVLRICTEHPYHSMYHVYAGVHTKANLSDQSAVSRKEAANKIVRSLEHVTGTKDIWQAILVSNKYYCQLAAEKKEEYRASKKFPIDKSQAARNLVAVFAKYRVPPPTMSIDLSPEADYSAVPIMIRLEPQLSIASGVSAPKIITAVGSNGTRYKQLVKGGNDDLRQDAIMEQVFEQVSELLKANKSTRQRNLHIRTYRVLPLTPTAGVIEFVANTIPLHDYLLPAHEKYYPKDWKGSQCRKEISEVQTKSTDTRMKVFRNVTEHFHPVMRYFFTEKFQSPDEWFAKRLAYTRSTAAISILGHVVGLGDRHGHNILLDAQNGEVVHIDLGIAFEMGRVLPIPENVPFRLTRDIVDGMGITKTEGVFRRCCEFTLEALRKEVYSIMTILDVLRYDPLYSWSISPVRIAKLQEGVGVAATADGDNTPKERVNEPGEAERALAVVSKKLSKTLSVTATVNDLINQAGDEKNLATLFSGWAAYV</sequence>
<dbReference type="GO" id="GO:0000781">
    <property type="term" value="C:chromosome, telomeric region"/>
    <property type="evidence" value="ECO:0007669"/>
    <property type="project" value="UniProtKB-SubCell"/>
</dbReference>
<protein>
    <recommendedName>
        <fullName evidence="6 20">Serine/threonine-protein kinase Tel1</fullName>
        <ecNumber evidence="5 20">2.7.11.1</ecNumber>
    </recommendedName>
</protein>
<keyword evidence="11 20" id="KW-0227">DNA damage</keyword>
<dbReference type="OrthoDB" id="381190at2759"/>
<dbReference type="InterPro" id="IPR021668">
    <property type="entry name" value="TAN"/>
</dbReference>
<dbReference type="InterPro" id="IPR044107">
    <property type="entry name" value="PIKKc_ATM"/>
</dbReference>
<keyword evidence="9 20" id="KW-0808">Transferase</keyword>
<dbReference type="InterPro" id="IPR003152">
    <property type="entry name" value="FATC_dom"/>
</dbReference>
<dbReference type="InParanoid" id="A0A132BDJ9"/>
<evidence type="ECO:0000256" key="5">
    <source>
        <dbReference type="ARBA" id="ARBA00012513"/>
    </source>
</evidence>
<keyword evidence="8 20" id="KW-0723">Serine/threonine-protein kinase</keyword>
<dbReference type="InterPro" id="IPR014009">
    <property type="entry name" value="PIK_FAT"/>
</dbReference>
<dbReference type="GO" id="GO:0106310">
    <property type="term" value="F:protein serine kinase activity"/>
    <property type="evidence" value="ECO:0007669"/>
    <property type="project" value="RHEA"/>
</dbReference>
<evidence type="ECO:0000256" key="11">
    <source>
        <dbReference type="ARBA" id="ARBA00022763"/>
    </source>
</evidence>
<gene>
    <name evidence="25" type="ORF">LY89DRAFT_266352</name>
</gene>
<evidence type="ECO:0000256" key="19">
    <source>
        <dbReference type="ARBA" id="ARBA00048679"/>
    </source>
</evidence>
<evidence type="ECO:0000256" key="6">
    <source>
        <dbReference type="ARBA" id="ARBA00014619"/>
    </source>
</evidence>
<feature type="domain" description="FAT" evidence="23">
    <location>
        <begin position="1864"/>
        <end position="2471"/>
    </location>
</feature>
<dbReference type="PROSITE" id="PS50290">
    <property type="entry name" value="PI3_4_KINASE_3"/>
    <property type="match status" value="1"/>
</dbReference>
<reference evidence="25 26" key="1">
    <citation type="submission" date="2015-10" db="EMBL/GenBank/DDBJ databases">
        <title>Full genome of DAOMC 229536 Phialocephala scopiformis, a fungal endophyte of spruce producing the potent anti-insectan compound rugulosin.</title>
        <authorList>
            <consortium name="DOE Joint Genome Institute"/>
            <person name="Walker A.K."/>
            <person name="Frasz S.L."/>
            <person name="Seifert K.A."/>
            <person name="Miller J.D."/>
            <person name="Mondo S.J."/>
            <person name="Labutti K."/>
            <person name="Lipzen A."/>
            <person name="Dockter R."/>
            <person name="Kennedy M."/>
            <person name="Grigoriev I.V."/>
            <person name="Spatafora J.W."/>
        </authorList>
    </citation>
    <scope>NUCLEOTIDE SEQUENCE [LARGE SCALE GENOMIC DNA]</scope>
    <source>
        <strain evidence="25 26">CBS 120377</strain>
    </source>
</reference>
<dbReference type="STRING" id="149040.A0A132BDJ9"/>
<feature type="region of interest" description="Disordered" evidence="21">
    <location>
        <begin position="175"/>
        <end position="210"/>
    </location>
</feature>
<evidence type="ECO:0000256" key="16">
    <source>
        <dbReference type="ARBA" id="ARBA00023242"/>
    </source>
</evidence>
<dbReference type="Proteomes" id="UP000070700">
    <property type="component" value="Unassembled WGS sequence"/>
</dbReference>
<organism evidence="25 26">
    <name type="scientific">Mollisia scopiformis</name>
    <name type="common">Conifer needle endophyte fungus</name>
    <name type="synonym">Phialocephala scopiformis</name>
    <dbReference type="NCBI Taxonomy" id="149040"/>
    <lineage>
        <taxon>Eukaryota</taxon>
        <taxon>Fungi</taxon>
        <taxon>Dikarya</taxon>
        <taxon>Ascomycota</taxon>
        <taxon>Pezizomycotina</taxon>
        <taxon>Leotiomycetes</taxon>
        <taxon>Helotiales</taxon>
        <taxon>Mollisiaceae</taxon>
        <taxon>Mollisia</taxon>
    </lineage>
</organism>
<dbReference type="GO" id="GO:0035556">
    <property type="term" value="P:intracellular signal transduction"/>
    <property type="evidence" value="ECO:0007669"/>
    <property type="project" value="UniProtKB-ARBA"/>
</dbReference>
<evidence type="ECO:0000256" key="1">
    <source>
        <dbReference type="ARBA" id="ARBA00004123"/>
    </source>
</evidence>
<evidence type="ECO:0000256" key="14">
    <source>
        <dbReference type="ARBA" id="ARBA00022853"/>
    </source>
</evidence>
<feature type="domain" description="PI3K/PI4K catalytic" evidence="22">
    <location>
        <begin position="2575"/>
        <end position="2885"/>
    </location>
</feature>
<evidence type="ECO:0000259" key="23">
    <source>
        <dbReference type="PROSITE" id="PS51189"/>
    </source>
</evidence>
<evidence type="ECO:0000259" key="22">
    <source>
        <dbReference type="PROSITE" id="PS50290"/>
    </source>
</evidence>
<dbReference type="PANTHER" id="PTHR37079:SF4">
    <property type="entry name" value="SERINE_THREONINE-PROTEIN KINASE ATM"/>
    <property type="match status" value="1"/>
</dbReference>
<evidence type="ECO:0000256" key="3">
    <source>
        <dbReference type="ARBA" id="ARBA00010769"/>
    </source>
</evidence>
<comment type="function">
    <text evidence="17 20">Serine/threonine protein kinase which activates checkpoint signaling upon genotoxic stresses such as ionizing radiation (IR), ultraviolet light (UV), or DNA replication stalling, thereby acting as a DNA damage sensor. Recognizes the substrate consensus sequence [ST]-Q. Phosphorylates histone H2A to form H2AS128ph (gamma-H2A) at sites of DNA damage, involved in the regulation of DNA damage response mechanism. Required for the control of telomere length and genome stability.</text>
</comment>
<keyword evidence="10 20" id="KW-0547">Nucleotide-binding</keyword>
<dbReference type="InterPro" id="IPR038980">
    <property type="entry name" value="ATM_plant"/>
</dbReference>
<feature type="domain" description="FATC" evidence="24">
    <location>
        <begin position="2895"/>
        <end position="2927"/>
    </location>
</feature>
<feature type="region of interest" description="Disordered" evidence="21">
    <location>
        <begin position="853"/>
        <end position="889"/>
    </location>
</feature>
<dbReference type="InterPro" id="IPR016024">
    <property type="entry name" value="ARM-type_fold"/>
</dbReference>
<evidence type="ECO:0000256" key="10">
    <source>
        <dbReference type="ARBA" id="ARBA00022741"/>
    </source>
</evidence>
<evidence type="ECO:0000256" key="18">
    <source>
        <dbReference type="ARBA" id="ARBA00047899"/>
    </source>
</evidence>